<dbReference type="GO" id="GO:0016740">
    <property type="term" value="F:transferase activity"/>
    <property type="evidence" value="ECO:0007669"/>
    <property type="project" value="UniProtKB-KW"/>
</dbReference>
<dbReference type="GO" id="GO:0071555">
    <property type="term" value="P:cell wall organization"/>
    <property type="evidence" value="ECO:0007669"/>
    <property type="project" value="UniProtKB-UniRule"/>
</dbReference>
<reference evidence="9" key="1">
    <citation type="submission" date="2020-04" db="EMBL/GenBank/DDBJ databases">
        <authorList>
            <person name="Zhang T."/>
        </authorList>
    </citation>
    <scope>NUCLEOTIDE SEQUENCE</scope>
    <source>
        <strain evidence="9">HKST-UBA03</strain>
    </source>
</reference>
<dbReference type="InterPro" id="IPR005490">
    <property type="entry name" value="LD_TPept_cat_dom"/>
</dbReference>
<accession>A0A955RQW7</accession>
<organism evidence="9 10">
    <name type="scientific">candidate division WWE3 bacterium</name>
    <dbReference type="NCBI Taxonomy" id="2053526"/>
    <lineage>
        <taxon>Bacteria</taxon>
        <taxon>Katanobacteria</taxon>
    </lineage>
</organism>
<evidence type="ECO:0000256" key="4">
    <source>
        <dbReference type="ARBA" id="ARBA00022984"/>
    </source>
</evidence>
<evidence type="ECO:0000256" key="2">
    <source>
        <dbReference type="ARBA" id="ARBA00022679"/>
    </source>
</evidence>
<dbReference type="PROSITE" id="PS52029">
    <property type="entry name" value="LD_TPASE"/>
    <property type="match status" value="1"/>
</dbReference>
<evidence type="ECO:0000256" key="1">
    <source>
        <dbReference type="ARBA" id="ARBA00004752"/>
    </source>
</evidence>
<dbReference type="SUPFAM" id="SSF141523">
    <property type="entry name" value="L,D-transpeptidase catalytic domain-like"/>
    <property type="match status" value="1"/>
</dbReference>
<dbReference type="AlphaFoldDB" id="A0A955RQW7"/>
<feature type="active site" description="Nucleophile" evidence="6">
    <location>
        <position position="305"/>
    </location>
</feature>
<evidence type="ECO:0000259" key="8">
    <source>
        <dbReference type="PROSITE" id="PS52029"/>
    </source>
</evidence>
<keyword evidence="5 6" id="KW-0961">Cell wall biogenesis/degradation</keyword>
<name>A0A955RQW7_UNCKA</name>
<reference evidence="9" key="2">
    <citation type="journal article" date="2021" name="Microbiome">
        <title>Successional dynamics and alternative stable states in a saline activated sludge microbial community over 9 years.</title>
        <authorList>
            <person name="Wang Y."/>
            <person name="Ye J."/>
            <person name="Ju F."/>
            <person name="Liu L."/>
            <person name="Boyd J.A."/>
            <person name="Deng Y."/>
            <person name="Parks D.H."/>
            <person name="Jiang X."/>
            <person name="Yin X."/>
            <person name="Woodcroft B.J."/>
            <person name="Tyson G.W."/>
            <person name="Hugenholtz P."/>
            <person name="Polz M.F."/>
            <person name="Zhang T."/>
        </authorList>
    </citation>
    <scope>NUCLEOTIDE SEQUENCE</scope>
    <source>
        <strain evidence="9">HKST-UBA03</strain>
    </source>
</reference>
<dbReference type="GO" id="GO:0005576">
    <property type="term" value="C:extracellular region"/>
    <property type="evidence" value="ECO:0007669"/>
    <property type="project" value="TreeGrafter"/>
</dbReference>
<proteinExistence type="predicted"/>
<dbReference type="GO" id="GO:0008360">
    <property type="term" value="P:regulation of cell shape"/>
    <property type="evidence" value="ECO:0007669"/>
    <property type="project" value="UniProtKB-UniRule"/>
</dbReference>
<dbReference type="Pfam" id="PF03734">
    <property type="entry name" value="YkuD"/>
    <property type="match status" value="1"/>
</dbReference>
<feature type="active site" description="Proton donor/acceptor" evidence="6">
    <location>
        <position position="280"/>
    </location>
</feature>
<keyword evidence="7" id="KW-1133">Transmembrane helix</keyword>
<dbReference type="InterPro" id="IPR050979">
    <property type="entry name" value="LD-transpeptidase"/>
</dbReference>
<feature type="transmembrane region" description="Helical" evidence="7">
    <location>
        <begin position="20"/>
        <end position="40"/>
    </location>
</feature>
<dbReference type="Proteomes" id="UP000751518">
    <property type="component" value="Unassembled WGS sequence"/>
</dbReference>
<feature type="domain" description="L,D-TPase catalytic" evidence="8">
    <location>
        <begin position="207"/>
        <end position="329"/>
    </location>
</feature>
<gene>
    <name evidence="9" type="ORF">KC614_01605</name>
</gene>
<keyword evidence="2" id="KW-0808">Transferase</keyword>
<evidence type="ECO:0000256" key="5">
    <source>
        <dbReference type="ARBA" id="ARBA00023316"/>
    </source>
</evidence>
<dbReference type="PANTHER" id="PTHR30582">
    <property type="entry name" value="L,D-TRANSPEPTIDASE"/>
    <property type="match status" value="1"/>
</dbReference>
<dbReference type="EMBL" id="JAGQKZ010000009">
    <property type="protein sequence ID" value="MCA9391884.1"/>
    <property type="molecule type" value="Genomic_DNA"/>
</dbReference>
<evidence type="ECO:0000313" key="9">
    <source>
        <dbReference type="EMBL" id="MCA9391884.1"/>
    </source>
</evidence>
<protein>
    <submittedName>
        <fullName evidence="9">L,D-transpeptidase</fullName>
    </submittedName>
</protein>
<sequence length="331" mass="37615">MSEKKTKLKPPWYHIDWHIYSLPIIFVVFLGFLLNTFLVVNSSREIVYANSIKQDASLGSLVSVRRVRSDLQEFLPDLIVLREGIVGLSTTQIDILSDQLSVALIDKDYSNAHDVVDSLSNTVELLKGQQDVLAEVELARLRKALTESLHQMDVMLIQENDVADNALEVLDDTTADTLSRIRMAREWLQSSAVSIKERKIELGEVAKTIVINKAERMLYMYEDDVVVYNMPVSLGRYGWPTRSGDYTILDKLGTVWSVWNIWLPNWMGIYFAGSSENGIHGLPFDNYGHTYWKTSIGKADITYGCVMPDDPDMEKLYNWSDVGTPVKIIDK</sequence>
<keyword evidence="3 6" id="KW-0133">Cell shape</keyword>
<evidence type="ECO:0000256" key="7">
    <source>
        <dbReference type="SAM" id="Phobius"/>
    </source>
</evidence>
<evidence type="ECO:0000256" key="3">
    <source>
        <dbReference type="ARBA" id="ARBA00022960"/>
    </source>
</evidence>
<dbReference type="PANTHER" id="PTHR30582:SF2">
    <property type="entry name" value="L,D-TRANSPEPTIDASE YCIB-RELATED"/>
    <property type="match status" value="1"/>
</dbReference>
<dbReference type="GO" id="GO:0071972">
    <property type="term" value="F:peptidoglycan L,D-transpeptidase activity"/>
    <property type="evidence" value="ECO:0007669"/>
    <property type="project" value="TreeGrafter"/>
</dbReference>
<evidence type="ECO:0000256" key="6">
    <source>
        <dbReference type="PROSITE-ProRule" id="PRU01373"/>
    </source>
</evidence>
<comment type="pathway">
    <text evidence="1 6">Cell wall biogenesis; peptidoglycan biosynthesis.</text>
</comment>
<dbReference type="InterPro" id="IPR038063">
    <property type="entry name" value="Transpep_catalytic_dom"/>
</dbReference>
<dbReference type="GO" id="GO:0018104">
    <property type="term" value="P:peptidoglycan-protein cross-linking"/>
    <property type="evidence" value="ECO:0007669"/>
    <property type="project" value="TreeGrafter"/>
</dbReference>
<evidence type="ECO:0000313" key="10">
    <source>
        <dbReference type="Proteomes" id="UP000751518"/>
    </source>
</evidence>
<keyword evidence="7" id="KW-0812">Transmembrane</keyword>
<comment type="caution">
    <text evidence="9">The sequence shown here is derived from an EMBL/GenBank/DDBJ whole genome shotgun (WGS) entry which is preliminary data.</text>
</comment>
<keyword evidence="4 6" id="KW-0573">Peptidoglycan synthesis</keyword>
<dbReference type="CDD" id="cd16913">
    <property type="entry name" value="YkuD_like"/>
    <property type="match status" value="1"/>
</dbReference>
<keyword evidence="7" id="KW-0472">Membrane</keyword>
<dbReference type="Gene3D" id="2.40.440.10">
    <property type="entry name" value="L,D-transpeptidase catalytic domain-like"/>
    <property type="match status" value="1"/>
</dbReference>